<dbReference type="EMBL" id="QSWH01000005">
    <property type="protein sequence ID" value="RRR21847.1"/>
    <property type="molecule type" value="Genomic_DNA"/>
</dbReference>
<keyword evidence="2" id="KW-0472">Membrane</keyword>
<feature type="transmembrane region" description="Helical" evidence="2">
    <location>
        <begin position="117"/>
        <end position="137"/>
    </location>
</feature>
<accession>A0A345YN94</accession>
<dbReference type="RefSeq" id="WP_115413147.1">
    <property type="nucleotide sequence ID" value="NZ_CP031356.1"/>
</dbReference>
<dbReference type="KEGG" id="bsau:DWV08_07035"/>
<evidence type="ECO:0000313" key="6">
    <source>
        <dbReference type="Proteomes" id="UP000282185"/>
    </source>
</evidence>
<keyword evidence="5" id="KW-1185">Reference proteome</keyword>
<dbReference type="AlphaFoldDB" id="A0A345YN94"/>
<dbReference type="Proteomes" id="UP000282185">
    <property type="component" value="Unassembled WGS sequence"/>
</dbReference>
<dbReference type="OrthoDB" id="4794174at2"/>
<sequence>MPAHPENTGSVDGAPAPRPRSAGDRTMQRATLLAAAVGLVLDAIVLVVAASRPEAAAFGGALLGTGLTLIVVLPSVAIAFLGPRMTPISMAATVLGSWAVKMFAVILILLAVRDHPALSSTWIGLALLVGAVSAMLVEATVLMRTRQPLEVAPVEDSREPRDPEAGR</sequence>
<evidence type="ECO:0008006" key="7">
    <source>
        <dbReference type="Google" id="ProtNLM"/>
    </source>
</evidence>
<evidence type="ECO:0000256" key="2">
    <source>
        <dbReference type="SAM" id="Phobius"/>
    </source>
</evidence>
<organism evidence="4 6">
    <name type="scientific">Brachybacterium saurashtrense</name>
    <dbReference type="NCBI Taxonomy" id="556288"/>
    <lineage>
        <taxon>Bacteria</taxon>
        <taxon>Bacillati</taxon>
        <taxon>Actinomycetota</taxon>
        <taxon>Actinomycetes</taxon>
        <taxon>Micrococcales</taxon>
        <taxon>Dermabacteraceae</taxon>
        <taxon>Brachybacterium</taxon>
    </lineage>
</organism>
<evidence type="ECO:0000313" key="5">
    <source>
        <dbReference type="Proteomes" id="UP000254236"/>
    </source>
</evidence>
<keyword evidence="2" id="KW-0812">Transmembrane</keyword>
<evidence type="ECO:0000313" key="3">
    <source>
        <dbReference type="EMBL" id="AXK45396.1"/>
    </source>
</evidence>
<feature type="transmembrane region" description="Helical" evidence="2">
    <location>
        <begin position="30"/>
        <end position="50"/>
    </location>
</feature>
<feature type="region of interest" description="Disordered" evidence="1">
    <location>
        <begin position="1"/>
        <end position="23"/>
    </location>
</feature>
<dbReference type="Proteomes" id="UP000254236">
    <property type="component" value="Chromosome"/>
</dbReference>
<keyword evidence="2" id="KW-1133">Transmembrane helix</keyword>
<evidence type="ECO:0000313" key="4">
    <source>
        <dbReference type="EMBL" id="RRR21847.1"/>
    </source>
</evidence>
<dbReference type="EMBL" id="CP031356">
    <property type="protein sequence ID" value="AXK45396.1"/>
    <property type="molecule type" value="Genomic_DNA"/>
</dbReference>
<feature type="transmembrane region" description="Helical" evidence="2">
    <location>
        <begin position="88"/>
        <end position="111"/>
    </location>
</feature>
<gene>
    <name evidence="3" type="ORF">DWV08_07035</name>
    <name evidence="4" type="ORF">DXU92_11035</name>
</gene>
<proteinExistence type="predicted"/>
<reference evidence="4 6" key="2">
    <citation type="submission" date="2018-08" db="EMBL/GenBank/DDBJ databases">
        <title>Brachybacterium saurashtrense DSM 23186.</title>
        <authorList>
            <person name="Li Y."/>
        </authorList>
    </citation>
    <scope>NUCLEOTIDE SEQUENCE [LARGE SCALE GENOMIC DNA]</scope>
    <source>
        <strain evidence="4 6">DSM 23186</strain>
    </source>
</reference>
<evidence type="ECO:0000256" key="1">
    <source>
        <dbReference type="SAM" id="MobiDB-lite"/>
    </source>
</evidence>
<reference evidence="3 5" key="1">
    <citation type="submission" date="2018-07" db="EMBL/GenBank/DDBJ databases">
        <title>Brachybacterium saurashtrense DSM 23186 genome sequence.</title>
        <authorList>
            <person name="Guo L."/>
        </authorList>
    </citation>
    <scope>NUCLEOTIDE SEQUENCE [LARGE SCALE GENOMIC DNA]</scope>
    <source>
        <strain evidence="3 5">DSM 23186</strain>
    </source>
</reference>
<name>A0A345YN94_9MICO</name>
<feature type="transmembrane region" description="Helical" evidence="2">
    <location>
        <begin position="56"/>
        <end position="81"/>
    </location>
</feature>
<protein>
    <recommendedName>
        <fullName evidence="7">ATP synthase subunit I</fullName>
    </recommendedName>
</protein>